<dbReference type="Proteomes" id="UP000050741">
    <property type="component" value="Unassembled WGS sequence"/>
</dbReference>
<organism evidence="1 2">
    <name type="scientific">Globodera pallida</name>
    <name type="common">Potato cyst nematode worm</name>
    <name type="synonym">Heterodera pallida</name>
    <dbReference type="NCBI Taxonomy" id="36090"/>
    <lineage>
        <taxon>Eukaryota</taxon>
        <taxon>Metazoa</taxon>
        <taxon>Ecdysozoa</taxon>
        <taxon>Nematoda</taxon>
        <taxon>Chromadorea</taxon>
        <taxon>Rhabditida</taxon>
        <taxon>Tylenchina</taxon>
        <taxon>Tylenchomorpha</taxon>
        <taxon>Tylenchoidea</taxon>
        <taxon>Heteroderidae</taxon>
        <taxon>Heteroderinae</taxon>
        <taxon>Globodera</taxon>
    </lineage>
</organism>
<accession>A0A183CT72</accession>
<evidence type="ECO:0000313" key="1">
    <source>
        <dbReference type="Proteomes" id="UP000050741"/>
    </source>
</evidence>
<proteinExistence type="predicted"/>
<dbReference type="InterPro" id="IPR019128">
    <property type="entry name" value="Dcc1"/>
</dbReference>
<reference evidence="1" key="1">
    <citation type="submission" date="2014-05" db="EMBL/GenBank/DDBJ databases">
        <title>The genome and life-stage specific transcriptomes of Globodera pallida elucidate key aspects of plant parasitism by a cyst nematode.</title>
        <authorList>
            <person name="Cotton J.A."/>
            <person name="Lilley C.J."/>
            <person name="Jones L.M."/>
            <person name="Kikuchi T."/>
            <person name="Reid A.J."/>
            <person name="Thorpe P."/>
            <person name="Tsai I.J."/>
            <person name="Beasley H."/>
            <person name="Blok V."/>
            <person name="Cock P.J.A."/>
            <person name="Van den Akker S.E."/>
            <person name="Holroyd N."/>
            <person name="Hunt M."/>
            <person name="Mantelin S."/>
            <person name="Naghra H."/>
            <person name="Pain A."/>
            <person name="Palomares-Rius J.E."/>
            <person name="Zarowiecki M."/>
            <person name="Berriman M."/>
            <person name="Jones J.T."/>
            <person name="Urwin P.E."/>
        </authorList>
    </citation>
    <scope>NUCLEOTIDE SEQUENCE [LARGE SCALE GENOMIC DNA]</scope>
    <source>
        <strain evidence="1">Lindley</strain>
    </source>
</reference>
<protein>
    <submittedName>
        <fullName evidence="2">Sister chromatid cohesion protein DCC1</fullName>
    </submittedName>
</protein>
<dbReference type="GO" id="GO:0007064">
    <property type="term" value="P:mitotic sister chromatid cohesion"/>
    <property type="evidence" value="ECO:0007669"/>
    <property type="project" value="InterPro"/>
</dbReference>
<name>A0A183CT72_GLOPA</name>
<keyword evidence="1" id="KW-1185">Reference proteome</keyword>
<sequence>MLYEVITLWILLSRFSKHFVLFEVEKSVVDAFSSGQSLPLTDVEVSNTLLLLDGTPSGGENEPNPNLVVGITNHFIELSEVFPNQTFRLKALLAESALDFYDKDGPKVKGFELNELLEEVQISEKQLREELEKFPVVQSPE</sequence>
<evidence type="ECO:0000313" key="2">
    <source>
        <dbReference type="WBParaSite" id="GPLIN_001608000"/>
    </source>
</evidence>
<dbReference type="GO" id="GO:0031390">
    <property type="term" value="C:Ctf18 RFC-like complex"/>
    <property type="evidence" value="ECO:0007669"/>
    <property type="project" value="InterPro"/>
</dbReference>
<dbReference type="WBParaSite" id="GPLIN_001608000">
    <property type="protein sequence ID" value="GPLIN_001608000"/>
    <property type="gene ID" value="GPLIN_001608000"/>
</dbReference>
<dbReference type="Pfam" id="PF09724">
    <property type="entry name" value="Dcc1"/>
    <property type="match status" value="1"/>
</dbReference>
<dbReference type="AlphaFoldDB" id="A0A183CT72"/>
<reference evidence="2" key="2">
    <citation type="submission" date="2016-06" db="UniProtKB">
        <authorList>
            <consortium name="WormBaseParasite"/>
        </authorList>
    </citation>
    <scope>IDENTIFICATION</scope>
</reference>